<dbReference type="GeneID" id="101864155"/>
<keyword evidence="1 2" id="KW-0694">RNA-binding</keyword>
<proteinExistence type="predicted"/>
<dbReference type="SUPFAM" id="SSF54928">
    <property type="entry name" value="RNA-binding domain, RBD"/>
    <property type="match status" value="2"/>
</dbReference>
<dbReference type="PANTHER" id="PTHR48025:SF1">
    <property type="entry name" value="RRM DOMAIN-CONTAINING PROTEIN"/>
    <property type="match status" value="1"/>
</dbReference>
<dbReference type="InterPro" id="IPR034221">
    <property type="entry name" value="RBM34_RRM2"/>
</dbReference>
<feature type="compositionally biased region" description="Low complexity" evidence="3">
    <location>
        <begin position="87"/>
        <end position="98"/>
    </location>
</feature>
<evidence type="ECO:0000256" key="1">
    <source>
        <dbReference type="ARBA" id="ARBA00022884"/>
    </source>
</evidence>
<organism evidence="5 7">
    <name type="scientific">Aplysia californica</name>
    <name type="common">California sea hare</name>
    <dbReference type="NCBI Taxonomy" id="6500"/>
    <lineage>
        <taxon>Eukaryota</taxon>
        <taxon>Metazoa</taxon>
        <taxon>Spiralia</taxon>
        <taxon>Lophotrochozoa</taxon>
        <taxon>Mollusca</taxon>
        <taxon>Gastropoda</taxon>
        <taxon>Heterobranchia</taxon>
        <taxon>Euthyneura</taxon>
        <taxon>Tectipleura</taxon>
        <taxon>Aplysiida</taxon>
        <taxon>Aplysioidea</taxon>
        <taxon>Aplysiidae</taxon>
        <taxon>Aplysia</taxon>
    </lineage>
</organism>
<evidence type="ECO:0000256" key="3">
    <source>
        <dbReference type="SAM" id="MobiDB-lite"/>
    </source>
</evidence>
<protein>
    <submittedName>
        <fullName evidence="6 7">RNA-binding protein 34</fullName>
    </submittedName>
</protein>
<dbReference type="Proteomes" id="UP000694888">
    <property type="component" value="Unplaced"/>
</dbReference>
<feature type="compositionally biased region" description="Basic and acidic residues" evidence="3">
    <location>
        <begin position="343"/>
        <end position="353"/>
    </location>
</feature>
<accession>A0ABM1A2D5</accession>
<reference evidence="6 7" key="1">
    <citation type="submission" date="2025-05" db="UniProtKB">
        <authorList>
            <consortium name="RefSeq"/>
        </authorList>
    </citation>
    <scope>IDENTIFICATION</scope>
</reference>
<evidence type="ECO:0000313" key="8">
    <source>
        <dbReference type="RefSeq" id="XP_012939431.1"/>
    </source>
</evidence>
<feature type="region of interest" description="Disordered" evidence="3">
    <location>
        <begin position="48"/>
        <end position="157"/>
    </location>
</feature>
<dbReference type="CDD" id="cd12395">
    <property type="entry name" value="RRM2_RBM34"/>
    <property type="match status" value="1"/>
</dbReference>
<feature type="region of interest" description="Disordered" evidence="3">
    <location>
        <begin position="339"/>
        <end position="375"/>
    </location>
</feature>
<dbReference type="InterPro" id="IPR012677">
    <property type="entry name" value="Nucleotide-bd_a/b_plait_sf"/>
</dbReference>
<dbReference type="PROSITE" id="PS50102">
    <property type="entry name" value="RRM"/>
    <property type="match status" value="2"/>
</dbReference>
<dbReference type="InterPro" id="IPR050502">
    <property type="entry name" value="Euk_RNA-bind_prot"/>
</dbReference>
<evidence type="ECO:0000313" key="5">
    <source>
        <dbReference type="Proteomes" id="UP000694888"/>
    </source>
</evidence>
<feature type="compositionally biased region" description="Basic and acidic residues" evidence="3">
    <location>
        <begin position="109"/>
        <end position="145"/>
    </location>
</feature>
<dbReference type="RefSeq" id="XP_012939430.1">
    <property type="nucleotide sequence ID" value="XM_013083976.2"/>
</dbReference>
<gene>
    <name evidence="6 7 8" type="primary">LOC101864155</name>
</gene>
<evidence type="ECO:0000256" key="2">
    <source>
        <dbReference type="PROSITE-ProRule" id="PRU00176"/>
    </source>
</evidence>
<dbReference type="Pfam" id="PF00076">
    <property type="entry name" value="RRM_1"/>
    <property type="match status" value="1"/>
</dbReference>
<keyword evidence="5" id="KW-1185">Reference proteome</keyword>
<evidence type="ECO:0000313" key="6">
    <source>
        <dbReference type="RefSeq" id="XP_005100987.1"/>
    </source>
</evidence>
<name>A0ABM1A2D5_APLCA</name>
<feature type="compositionally biased region" description="Basic residues" evidence="3">
    <location>
        <begin position="464"/>
        <end position="473"/>
    </location>
</feature>
<feature type="domain" description="RRM" evidence="4">
    <location>
        <begin position="160"/>
        <end position="254"/>
    </location>
</feature>
<dbReference type="Gene3D" id="3.30.70.330">
    <property type="match status" value="2"/>
</dbReference>
<feature type="region of interest" description="Disordered" evidence="3">
    <location>
        <begin position="414"/>
        <end position="473"/>
    </location>
</feature>
<evidence type="ECO:0000313" key="7">
    <source>
        <dbReference type="RefSeq" id="XP_012939430.1"/>
    </source>
</evidence>
<feature type="domain" description="RRM" evidence="4">
    <location>
        <begin position="262"/>
        <end position="339"/>
    </location>
</feature>
<dbReference type="PANTHER" id="PTHR48025">
    <property type="entry name" value="OS02G0815200 PROTEIN"/>
    <property type="match status" value="1"/>
</dbReference>
<sequence length="473" mass="52697">MAAVYKPGQVAAALFSKNKSSASENTSLASLFTATKAPDGFQYLPQHAAKKADSLKRQAVSDQTTEEKNNKSSAKKRKVQKEKATSSDDVSSSKASESGPVEFPFQHETLAKVAKEEKKMKRVVKEPKKKRTSSDRKKEDEIAEKRPRRNRKRDKTADTRTVFIGNCPLSADKKVLKSLFKEYGEIESIRFRCAPAAEPNLPRRAIVITKNFHEKGSSYIAYIVFKDDESANKALARNGYVLDDQHLRVDIAASAKKHDKKRSVFVGNLPFDVREEELRSHFLDCGDIINVRIVRDRQTSLGKGICFIQFESKDCVSLSLKLNESEFRGRRLRVMACTKKAKKKEEKNMSDAAKKKKLTPKGSEKKEKKRIVFAPSNATSSNFKSILKNKKEKRLRKLKKAASAKKGDKLTSILGEALQAPSKATKKVKKNPGQGAGKGPQKGFKGKGPQKGFKGKGGKTGFKGTKKSNKKKR</sequence>
<dbReference type="RefSeq" id="XP_012939431.1">
    <property type="nucleotide sequence ID" value="XM_013083977.2"/>
</dbReference>
<dbReference type="InterPro" id="IPR035979">
    <property type="entry name" value="RBD_domain_sf"/>
</dbReference>
<evidence type="ECO:0000259" key="4">
    <source>
        <dbReference type="PROSITE" id="PS50102"/>
    </source>
</evidence>
<dbReference type="RefSeq" id="XP_005100987.1">
    <property type="nucleotide sequence ID" value="XM_005100930.3"/>
</dbReference>
<dbReference type="InterPro" id="IPR000504">
    <property type="entry name" value="RRM_dom"/>
</dbReference>
<dbReference type="CDD" id="cd12394">
    <property type="entry name" value="RRM1_RBM34"/>
    <property type="match status" value="1"/>
</dbReference>
<dbReference type="SMART" id="SM00360">
    <property type="entry name" value="RRM"/>
    <property type="match status" value="2"/>
</dbReference>